<protein>
    <submittedName>
        <fullName evidence="1">S-layer homology domain-containing protein</fullName>
    </submittedName>
</protein>
<feature type="non-terminal residue" evidence="1">
    <location>
        <position position="1"/>
    </location>
</feature>
<gene>
    <name evidence="1" type="ORF">KH315_14890</name>
</gene>
<name>A0A9E1GN26_9FIRM</name>
<proteinExistence type="predicted"/>
<reference evidence="1" key="1">
    <citation type="submission" date="2021-02" db="EMBL/GenBank/DDBJ databases">
        <title>Infant gut strain persistence is associated with maternal origin, phylogeny, and functional potential including surface adhesion and iron acquisition.</title>
        <authorList>
            <person name="Lou Y.C."/>
        </authorList>
    </citation>
    <scope>NUCLEOTIDE SEQUENCE</scope>
    <source>
        <strain evidence="1">L2_039_000G1_dasL2_039_000G1_maxbin2.maxbin.077</strain>
    </source>
</reference>
<organism evidence="1 2">
    <name type="scientific">Faecalibacterium prausnitzii</name>
    <dbReference type="NCBI Taxonomy" id="853"/>
    <lineage>
        <taxon>Bacteria</taxon>
        <taxon>Bacillati</taxon>
        <taxon>Bacillota</taxon>
        <taxon>Clostridia</taxon>
        <taxon>Eubacteriales</taxon>
        <taxon>Oscillospiraceae</taxon>
        <taxon>Faecalibacterium</taxon>
    </lineage>
</organism>
<accession>A0A9E1GN26</accession>
<dbReference type="Proteomes" id="UP000811365">
    <property type="component" value="Unassembled WGS sequence"/>
</dbReference>
<evidence type="ECO:0000313" key="2">
    <source>
        <dbReference type="Proteomes" id="UP000811365"/>
    </source>
</evidence>
<comment type="caution">
    <text evidence="1">The sequence shown here is derived from an EMBL/GenBank/DDBJ whole genome shotgun (WGS) entry which is preliminary data.</text>
</comment>
<dbReference type="EMBL" id="JAGZYH010000120">
    <property type="protein sequence ID" value="MBS6623394.1"/>
    <property type="molecule type" value="Genomic_DNA"/>
</dbReference>
<dbReference type="AlphaFoldDB" id="A0A9E1GN26"/>
<evidence type="ECO:0000313" key="1">
    <source>
        <dbReference type="EMBL" id="MBS6623394.1"/>
    </source>
</evidence>
<sequence length="513" mass="56320">TTLSSDDFDYLDSYSDEDYVLITVANKEIKTIDLAETVEGKVTAYTEKKNVTVDGTKYEYSKNYTDAVKDDSNLSYDLNDAYTLVLDANGYVIYTDGTAGHNDYVYVAEIAPTGGAKADLEADAYFIDGTNKVVVVDNDDEIKDNTSFENKWYSYNEKSNGKYELEAITGEKNETYTVSADNQKIVENGKSSIYTGSTAAKANNDTIFVVNDDDDVTAYTGIKNVPDITSKTADVTVAVVNDGAYADVVYIYSADMSISGDSGDRVYLLEESPNASVDKDDNKYYEYDAIVNGEITTVKATDKNLKIGLYQNVSYDENGYMDDQDLVKDASDDDFKVYTGIKTISYKSGVLSLGSNDVVLADSYKIFVNDDGDGKTTTPSSLAKNFGVDGTYSENVFVFEDDNDEAVEVYVYKIKDADKNDADKVDAKIDHVQMWADGGFNIVMNQKAEQDTNFTVELQQRVDGKYVSAGTKKVTLKKDATTVSDDGDKFLLDTGSVYKVVVNGVESNEVKGA</sequence>